<dbReference type="OrthoDB" id="448455at2759"/>
<keyword evidence="4" id="KW-1185">Reference proteome</keyword>
<dbReference type="Gene3D" id="3.40.50.300">
    <property type="entry name" value="P-loop containing nucleotide triphosphate hydrolases"/>
    <property type="match status" value="1"/>
</dbReference>
<dbReference type="STRING" id="1035309.A0A2C5X4Q0"/>
<proteinExistence type="predicted"/>
<dbReference type="EMBL" id="APWK03000052">
    <property type="protein sequence ID" value="PHH53003.1"/>
    <property type="molecule type" value="Genomic_DNA"/>
</dbReference>
<accession>A0A2C5X4Q0</accession>
<reference evidence="3 4" key="1">
    <citation type="journal article" date="2013" name="Fungal Biol.">
        <title>Analysis of microsatellite markers in the genome of the plant pathogen Ceratocystis fimbriata.</title>
        <authorList>
            <person name="Simpson M.C."/>
            <person name="Wilken P.M."/>
            <person name="Coetzee M.P."/>
            <person name="Wingfield M.J."/>
            <person name="Wingfield B.D."/>
        </authorList>
    </citation>
    <scope>NUCLEOTIDE SEQUENCE [LARGE SCALE GENOMIC DNA]</scope>
    <source>
        <strain evidence="3 4">CBS 114723</strain>
    </source>
</reference>
<dbReference type="InterPro" id="IPR027417">
    <property type="entry name" value="P-loop_NTPase"/>
</dbReference>
<dbReference type="InterPro" id="IPR056884">
    <property type="entry name" value="NPHP3-like_N"/>
</dbReference>
<reference evidence="3 4" key="2">
    <citation type="journal article" date="2013" name="IMA Fungus">
        <title>IMA Genome-F 1: Ceratocystis fimbriata: Draft nuclear genome sequence for the plant pathogen, Ceratocystis fimbriata.</title>
        <authorList>
            <person name="Wilken P.M."/>
            <person name="Steenkamp E.T."/>
            <person name="Wingfield M.J."/>
            <person name="de Beer Z.W."/>
            <person name="Wingfield B.D."/>
        </authorList>
    </citation>
    <scope>NUCLEOTIDE SEQUENCE [LARGE SCALE GENOMIC DNA]</scope>
    <source>
        <strain evidence="3 4">CBS 114723</strain>
    </source>
</reference>
<sequence length="915" mass="105761">MEVAGLVIGAVSLAKACIDNANIVISYAHLRGDLETHVVSLMGYRSTLSCLEADLDSCALKCTEERTSALIILARVNILLSQCHKETMIYDLRKGDLYGIIQKMRGVDAKATRLLDEYDRETYSFENFFSKVKWPINCEYLQKKVSEIGTLFDILQNVLSDMTKKSETMVKTCEWITTINPQITHEKKRTEARLKEGNEKPDDGDRVAGEWLLASPCFNDWLSRQDNRLWYRGSVRKYTAEKEYQFAYFYILYTEKYTVYDVLASLCVQMLQHMEPLPSCVTNLWKRRNHGRETPSPSDIKKLYKQLLQGKDTFIVVDALDEFEESRQQELINSLQPEVTGGNLKLLVTSRDVPDFEDKSEGFRDVKVKANDHDLLAFIDQELNNDENKRIRKFIRKDPSLANDIKSRIKERADGVFVVAYLQMQWIMEQRSPAAIRDCLKKLPNSIDGMYKISFGRIEEKQHDEQRVDCEGIGLLFIGWLFYNTMSPHVISEEIAQAFISVMNDSAPSKDDCPLSVNEILASACSLLKYEDENTSRDGRPRLDFFHKSCFDYVKKKETDLLQGKADEIVAIFDKTIENEDLSLLGDTKFLEKMTTYYRLRQPPDEPTKELKKSLEDLKSQKIFGLVEHILSTKSFSDKKCVYMRQYDHSHDIQEWQDFSNPLYSRYSALRLIWNFQNVKKNTPLPSLDAAHRQILFLKDTFPPTELFLFKQERVYVGSQAGTPRLDSRTLKPFSELDKDLTPEPPLDVQELVFLLSLNQPMKFEEDPPIHLKRPFNKRLYHLFQTKPMRVLEVLESLDQLLPMADDAPLEFSIKLNSSIGLYALIFGIWSPSSTSQDVWPFLKKLTKASYVYDDGIKEVDLFNFLQDCYQGKPTSGYANLEKIKPVGYLTRDLQSFEIGDMAELLREAHKVFTS</sequence>
<protein>
    <recommendedName>
        <fullName evidence="2">Nephrocystin 3-like N-terminal domain-containing protein</fullName>
    </recommendedName>
</protein>
<dbReference type="Pfam" id="PF24883">
    <property type="entry name" value="NPHP3_N"/>
    <property type="match status" value="1"/>
</dbReference>
<gene>
    <name evidence="3" type="ORF">CFIMG_005071RA</name>
</gene>
<evidence type="ECO:0000313" key="3">
    <source>
        <dbReference type="EMBL" id="PHH53003.1"/>
    </source>
</evidence>
<evidence type="ECO:0000313" key="4">
    <source>
        <dbReference type="Proteomes" id="UP000222788"/>
    </source>
</evidence>
<organism evidence="3 4">
    <name type="scientific">Ceratocystis fimbriata CBS 114723</name>
    <dbReference type="NCBI Taxonomy" id="1035309"/>
    <lineage>
        <taxon>Eukaryota</taxon>
        <taxon>Fungi</taxon>
        <taxon>Dikarya</taxon>
        <taxon>Ascomycota</taxon>
        <taxon>Pezizomycotina</taxon>
        <taxon>Sordariomycetes</taxon>
        <taxon>Hypocreomycetidae</taxon>
        <taxon>Microascales</taxon>
        <taxon>Ceratocystidaceae</taxon>
        <taxon>Ceratocystis</taxon>
    </lineage>
</organism>
<dbReference type="AlphaFoldDB" id="A0A2C5X4Q0"/>
<evidence type="ECO:0000259" key="2">
    <source>
        <dbReference type="Pfam" id="PF24883"/>
    </source>
</evidence>
<evidence type="ECO:0000256" key="1">
    <source>
        <dbReference type="ARBA" id="ARBA00022737"/>
    </source>
</evidence>
<dbReference type="PANTHER" id="PTHR10039:SF15">
    <property type="entry name" value="NACHT DOMAIN-CONTAINING PROTEIN"/>
    <property type="match status" value="1"/>
</dbReference>
<feature type="domain" description="Nephrocystin 3-like N-terminal" evidence="2">
    <location>
        <begin position="209"/>
        <end position="351"/>
    </location>
</feature>
<name>A0A2C5X4Q0_9PEZI</name>
<keyword evidence="1" id="KW-0677">Repeat</keyword>
<dbReference type="Proteomes" id="UP000222788">
    <property type="component" value="Unassembled WGS sequence"/>
</dbReference>
<dbReference type="PANTHER" id="PTHR10039">
    <property type="entry name" value="AMELOGENIN"/>
    <property type="match status" value="1"/>
</dbReference>
<comment type="caution">
    <text evidence="3">The sequence shown here is derived from an EMBL/GenBank/DDBJ whole genome shotgun (WGS) entry which is preliminary data.</text>
</comment>